<sequence>MIRPLVSIIFIFSISQVFCAEDYEDLCHLKVAPNLSSKLEKCEGNKCGDGFECLSGTCCPTKAHICSQPIESGKELVDFTHSGRFGFDSGLGNCIKFSYFGSEGNFNNFKRFQDCHLLCT</sequence>
<dbReference type="PANTHER" id="PTHR46339">
    <property type="entry name" value="PROTEIN CBG15282-RELATED"/>
    <property type="match status" value="1"/>
</dbReference>
<keyword evidence="1" id="KW-0732">Signal</keyword>
<name>A0A1I7RNR6_BURXY</name>
<organism evidence="3 4">
    <name type="scientific">Bursaphelenchus xylophilus</name>
    <name type="common">Pinewood nematode worm</name>
    <name type="synonym">Aphelenchoides xylophilus</name>
    <dbReference type="NCBI Taxonomy" id="6326"/>
    <lineage>
        <taxon>Eukaryota</taxon>
        <taxon>Metazoa</taxon>
        <taxon>Ecdysozoa</taxon>
        <taxon>Nematoda</taxon>
        <taxon>Chromadorea</taxon>
        <taxon>Rhabditida</taxon>
        <taxon>Tylenchina</taxon>
        <taxon>Tylenchomorpha</taxon>
        <taxon>Aphelenchoidea</taxon>
        <taxon>Aphelenchoididae</taxon>
        <taxon>Bursaphelenchus</taxon>
    </lineage>
</organism>
<dbReference type="Gene3D" id="4.10.410.10">
    <property type="entry name" value="Pancreatic trypsin inhibitor Kunitz domain"/>
    <property type="match status" value="1"/>
</dbReference>
<proteinExistence type="predicted"/>
<feature type="domain" description="BPTI/Kunitz inhibitor" evidence="2">
    <location>
        <begin position="66"/>
        <end position="119"/>
    </location>
</feature>
<dbReference type="WBParaSite" id="BXY_0235300.1">
    <property type="protein sequence ID" value="BXY_0235300.1"/>
    <property type="gene ID" value="BXY_0235300"/>
</dbReference>
<dbReference type="Pfam" id="PF00014">
    <property type="entry name" value="Kunitz_BPTI"/>
    <property type="match status" value="1"/>
</dbReference>
<accession>A0A1I7RNR6</accession>
<protein>
    <submittedName>
        <fullName evidence="4">BPTI/Kunitz inhibitor domain-containing protein</fullName>
    </submittedName>
</protein>
<evidence type="ECO:0000256" key="1">
    <source>
        <dbReference type="SAM" id="SignalP"/>
    </source>
</evidence>
<dbReference type="InterPro" id="IPR036880">
    <property type="entry name" value="Kunitz_BPTI_sf"/>
</dbReference>
<evidence type="ECO:0000313" key="4">
    <source>
        <dbReference type="WBParaSite" id="BXY_0235300.1"/>
    </source>
</evidence>
<feature type="chain" id="PRO_5009304559" evidence="1">
    <location>
        <begin position="20"/>
        <end position="120"/>
    </location>
</feature>
<dbReference type="InterPro" id="IPR002223">
    <property type="entry name" value="Kunitz_BPTI"/>
</dbReference>
<reference evidence="4" key="1">
    <citation type="submission" date="2016-11" db="UniProtKB">
        <authorList>
            <consortium name="WormBaseParasite"/>
        </authorList>
    </citation>
    <scope>IDENTIFICATION</scope>
</reference>
<dbReference type="InterPro" id="IPR053014">
    <property type="entry name" value="Cuticle_assoc_divergent"/>
</dbReference>
<dbReference type="GO" id="GO:0004867">
    <property type="term" value="F:serine-type endopeptidase inhibitor activity"/>
    <property type="evidence" value="ECO:0007669"/>
    <property type="project" value="InterPro"/>
</dbReference>
<dbReference type="AlphaFoldDB" id="A0A1I7RNR6"/>
<feature type="signal peptide" evidence="1">
    <location>
        <begin position="1"/>
        <end position="19"/>
    </location>
</feature>
<dbReference type="SMART" id="SM00131">
    <property type="entry name" value="KU"/>
    <property type="match status" value="1"/>
</dbReference>
<dbReference type="SUPFAM" id="SSF57362">
    <property type="entry name" value="BPTI-like"/>
    <property type="match status" value="1"/>
</dbReference>
<evidence type="ECO:0000259" key="2">
    <source>
        <dbReference type="PROSITE" id="PS50279"/>
    </source>
</evidence>
<dbReference type="PROSITE" id="PS50279">
    <property type="entry name" value="BPTI_KUNITZ_2"/>
    <property type="match status" value="1"/>
</dbReference>
<dbReference type="Proteomes" id="UP000095284">
    <property type="component" value="Unplaced"/>
</dbReference>
<evidence type="ECO:0000313" key="3">
    <source>
        <dbReference type="Proteomes" id="UP000095284"/>
    </source>
</evidence>